<feature type="non-terminal residue" evidence="1">
    <location>
        <position position="1"/>
    </location>
</feature>
<organism evidence="1 2">
    <name type="scientific">Pristionchus entomophagus</name>
    <dbReference type="NCBI Taxonomy" id="358040"/>
    <lineage>
        <taxon>Eukaryota</taxon>
        <taxon>Metazoa</taxon>
        <taxon>Ecdysozoa</taxon>
        <taxon>Nematoda</taxon>
        <taxon>Chromadorea</taxon>
        <taxon>Rhabditida</taxon>
        <taxon>Rhabditina</taxon>
        <taxon>Diplogasteromorpha</taxon>
        <taxon>Diplogasteroidea</taxon>
        <taxon>Neodiplogasteridae</taxon>
        <taxon>Pristionchus</taxon>
    </lineage>
</organism>
<proteinExistence type="predicted"/>
<dbReference type="EMBL" id="BTSX01000005">
    <property type="protein sequence ID" value="GMT01533.1"/>
    <property type="molecule type" value="Genomic_DNA"/>
</dbReference>
<keyword evidence="2" id="KW-1185">Reference proteome</keyword>
<dbReference type="AlphaFoldDB" id="A0AAV5U4H6"/>
<evidence type="ECO:0000313" key="1">
    <source>
        <dbReference type="EMBL" id="GMT01533.1"/>
    </source>
</evidence>
<protein>
    <recommendedName>
        <fullName evidence="3">G protein-coupled receptor</fullName>
    </recommendedName>
</protein>
<accession>A0AAV5U4H6</accession>
<evidence type="ECO:0000313" key="2">
    <source>
        <dbReference type="Proteomes" id="UP001432027"/>
    </source>
</evidence>
<name>A0AAV5U4H6_9BILA</name>
<evidence type="ECO:0008006" key="3">
    <source>
        <dbReference type="Google" id="ProtNLM"/>
    </source>
</evidence>
<sequence>PRHAERERKIMRLAVSLMTMGRQVRSNFGLTIPSVVRFFVRMVSTASFRIWSTLNSVGISLILSASRRSVADLMYYSAALRKQSLRLFSSSNQRCCNGVEHLDG</sequence>
<reference evidence="1" key="1">
    <citation type="submission" date="2023-10" db="EMBL/GenBank/DDBJ databases">
        <title>Genome assembly of Pristionchus species.</title>
        <authorList>
            <person name="Yoshida K."/>
            <person name="Sommer R.J."/>
        </authorList>
    </citation>
    <scope>NUCLEOTIDE SEQUENCE</scope>
    <source>
        <strain evidence="1">RS0144</strain>
    </source>
</reference>
<comment type="caution">
    <text evidence="1">The sequence shown here is derived from an EMBL/GenBank/DDBJ whole genome shotgun (WGS) entry which is preliminary data.</text>
</comment>
<gene>
    <name evidence="1" type="ORF">PENTCL1PPCAC_23707</name>
</gene>
<dbReference type="Proteomes" id="UP001432027">
    <property type="component" value="Unassembled WGS sequence"/>
</dbReference>